<keyword evidence="9" id="KW-0732">Signal</keyword>
<accession>A0A7G9QBU4</accession>
<feature type="region of interest" description="Disordered" evidence="8">
    <location>
        <begin position="1644"/>
        <end position="1665"/>
    </location>
</feature>
<keyword evidence="13" id="KW-1185">Reference proteome</keyword>
<dbReference type="NCBIfam" id="NF012211">
    <property type="entry name" value="tand_rpt_95"/>
    <property type="match status" value="8"/>
</dbReference>
<dbReference type="PROSITE" id="PS51723">
    <property type="entry name" value="PEPTIDASE_M60"/>
    <property type="match status" value="1"/>
</dbReference>
<keyword evidence="3" id="KW-0677">Repeat</keyword>
<keyword evidence="4" id="KW-0106">Calcium</keyword>
<evidence type="ECO:0000313" key="12">
    <source>
        <dbReference type="EMBL" id="QNN40819.1"/>
    </source>
</evidence>
<dbReference type="InterPro" id="IPR001434">
    <property type="entry name" value="OmcB-like_DUF11"/>
</dbReference>
<dbReference type="InterPro" id="IPR031161">
    <property type="entry name" value="Peptidase_M60_dom"/>
</dbReference>
<dbReference type="NCBIfam" id="TIGR01451">
    <property type="entry name" value="B_ant_repeat"/>
    <property type="match status" value="2"/>
</dbReference>
<dbReference type="GO" id="GO:0005509">
    <property type="term" value="F:calcium ion binding"/>
    <property type="evidence" value="ECO:0007669"/>
    <property type="project" value="InterPro"/>
</dbReference>
<evidence type="ECO:0000256" key="6">
    <source>
        <dbReference type="ARBA" id="ARBA00022989"/>
    </source>
</evidence>
<feature type="region of interest" description="Disordered" evidence="8">
    <location>
        <begin position="1368"/>
        <end position="1401"/>
    </location>
</feature>
<evidence type="ECO:0000256" key="5">
    <source>
        <dbReference type="ARBA" id="ARBA00022889"/>
    </source>
</evidence>
<dbReference type="Gene3D" id="2.60.40.3440">
    <property type="match status" value="8"/>
</dbReference>
<feature type="region of interest" description="Disordered" evidence="8">
    <location>
        <begin position="1279"/>
        <end position="1312"/>
    </location>
</feature>
<dbReference type="InterPro" id="IPR042279">
    <property type="entry name" value="Pep_M60_3"/>
</dbReference>
<dbReference type="NCBIfam" id="TIGR01965">
    <property type="entry name" value="VCBS_repeat"/>
    <property type="match status" value="6"/>
</dbReference>
<keyword evidence="6" id="KW-1133">Transmembrane helix</keyword>
<keyword evidence="7" id="KW-0472">Membrane</keyword>
<feature type="domain" description="Cadherin" evidence="10">
    <location>
        <begin position="1642"/>
        <end position="1739"/>
    </location>
</feature>
<evidence type="ECO:0000256" key="9">
    <source>
        <dbReference type="SAM" id="SignalP"/>
    </source>
</evidence>
<feature type="domain" description="Peptidase M60" evidence="11">
    <location>
        <begin position="400"/>
        <end position="701"/>
    </location>
</feature>
<dbReference type="GO" id="GO:0007156">
    <property type="term" value="P:homophilic cell adhesion via plasma membrane adhesion molecules"/>
    <property type="evidence" value="ECO:0007669"/>
    <property type="project" value="InterPro"/>
</dbReference>
<organism evidence="12 13">
    <name type="scientific">Pedobacter roseus</name>
    <dbReference type="NCBI Taxonomy" id="336820"/>
    <lineage>
        <taxon>Bacteria</taxon>
        <taxon>Pseudomonadati</taxon>
        <taxon>Bacteroidota</taxon>
        <taxon>Sphingobacteriia</taxon>
        <taxon>Sphingobacteriales</taxon>
        <taxon>Sphingobacteriaceae</taxon>
        <taxon>Pedobacter</taxon>
    </lineage>
</organism>
<reference evidence="12 13" key="1">
    <citation type="submission" date="2020-08" db="EMBL/GenBank/DDBJ databases">
        <title>Genome sequence of Pedobacter roseus KACC 11594T.</title>
        <authorList>
            <person name="Hyun D.-W."/>
            <person name="Bae J.-W."/>
        </authorList>
    </citation>
    <scope>NUCLEOTIDE SEQUENCE [LARGE SCALE GENOMIC DNA]</scope>
    <source>
        <strain evidence="12 13">KACC 11594</strain>
    </source>
</reference>
<dbReference type="GO" id="GO:0005911">
    <property type="term" value="C:cell-cell junction"/>
    <property type="evidence" value="ECO:0007669"/>
    <property type="project" value="TreeGrafter"/>
</dbReference>
<dbReference type="NCBIfam" id="TIGR04131">
    <property type="entry name" value="Bac_Flav_CTERM"/>
    <property type="match status" value="1"/>
</dbReference>
<dbReference type="SMART" id="SM00736">
    <property type="entry name" value="CADG"/>
    <property type="match status" value="4"/>
</dbReference>
<dbReference type="Pfam" id="PF01345">
    <property type="entry name" value="DUF11"/>
    <property type="match status" value="2"/>
</dbReference>
<feature type="region of interest" description="Disordered" evidence="8">
    <location>
        <begin position="1175"/>
        <end position="1221"/>
    </location>
</feature>
<evidence type="ECO:0000256" key="4">
    <source>
        <dbReference type="ARBA" id="ARBA00022837"/>
    </source>
</evidence>
<sequence length="2119" mass="223987">MKKIYLMLLLAFICANVFAQNPVLPVGVTTVRPVAADVMRCIDGDTKTLYESEEYANAMPDTLSFYFSGASSINEITYTPRNDGLSYGRWQKISVYHNTQADPAVYVADGSFTMANNTAVKTLNLAAAMVKPFIVRVVVTSAVLNESTCAEINFYSAEVQANQPVADCQNPTAEDFSPLSDVQVAVASAVANTFHDNSMNLAKSIDGNLTTFYQSKYSTPAFVVSDSNPAVLTYNFTGNNNIDLIKYIPRTGTTNGNFGRGEIWYATTTNATLTKLMNFDAGLSSSPSSFGFPQRLVNVTQIVLRVFSGVGNYASCAEMQFFKSNSIGVLTDIFADDLYSSLKPGVSQAQISAITSPFFKALAQCLYNRTYQNKFRVQNYKAYIAPSTVASALRVYGFSNFENPTGISFKANTKAVIFVGSNAAPPVLKVCDFATDYKDPTPSPDSYPLKAGLNVIDILHDGLGYISYYSNVPQADVKIHIATGEVNGYFDPTTDTDAEWVDYLNNNIYKYLDIKGKYIGLNFNKRALFVNNPQEGKSLINAYDKIVEQEYTLQGFFKYNIAPKNHIFARTVPTGVLLGGSPGALFGIYNGIGESYTHPNKLSAWGTAHEIGHVLQTPRGMEWIGMGETTNNIHSLYNQYVIGKEFPGATRYEGEETDYKDNKNLVAGRYSKYFANFLTNNNYYEAGELLPPFWQLELYYMFAGASKKLPTLKDRLNGISAPTTGPDVAYGLADIYQRVRQTSEAGVTDGQHMLNFVKYACDAFQEDLTDFFKEIGFIRPIDRDVKDYGTRRLTITQSQIDATITEVKAKNYPKPVSPVLRYISARSVNAFKDRLTVVGTNMVGVTLAGTKLNIDNSKWLNVVAFETYSGTNLIEMAIPGTGDGTNATTKVLYPAGATAVFAVSYDGSKKQVYPTEVVLSPVLAVAKTGPATLTAGNTASYTIRVTNTGLGNALAATIADNVPNSFNNVSWTSAVEGTATIVSGGTGTGNALSIQANIPSGTGNAVVVTVTGILKADATGNVSNTATAVPVEPGGTAGTSTVTSNISSTVGLNIIKTAPANANAGETINYLVEVGNTGPSDALGIKITDVVPAQLTNVSWSSSVNGTAIITTGSTGTTNNIMLLANIPAGATNKIRVTIIGTISPTFTGTLTNTAFATPAGSGSATVTGTASTNVNGTVTPGNHAPVVSVENKTGTEDSPASGKITASDPDGDPLTFSKASDPAHGAAIVNLDGTYTYTPNPDYNGPDSFTVMVCDGKGGTVTATINIMISAVNDVPVVNPENKTGQEDSPASGKITASDPDGDPLTFSKVSDPAHGTVIVNLDGNYTYTPNPDYNGPDSFTVMVSDGKGGTVTATVNISVSAVNDAPVVNPENKTGQEDSPASGKITASDPDGDPLTFSKVTEPAHGTVIINLDGTYIYIPYPDYNGADSFTVMVSDGKGGTITTTVNIMVSAVNDVPMVTPENKTSQEDSPASGKITASDADGDPLTFSKVTEPAHGTAIVNLDGTYIYIPYPDYNGADSFTVMVSDGKGGTITTTVSIMVSAVNDAPVVTPENKTSPEDSPASGKITASDPDGDPLTFSKATDPAHGTAIVNPDGNFTYTPNPDYNGPDSFTVTVSDGKGGTVTGMVNIIVIAVNDAPVVNPENNTSPEDSPARGKITASDADGDPLIFTKSTDPAHGKVVVNSDGTYTYTPNLNYNGSDSFTVTVNDGKGGITTITVNITISAVNDAPVATAPAITTSQNTPANGNITASDPDGDVLTYTLTTAPAHGTVKLNTDGNYIYTPTIGYTGSDIFTVTVNDGKNGIATVTIPVTVTLIPAPAITLVKTSVLNGNKVSYTFTIKNTGNVILDAITLTDAKIGLSNKVITVAGGLAPGTTTSDVEVYTLTQADKDLGTVTNTATVNAKTLSGTTVTDVSGTAETNNTATVTTFTKSPIAIGDRGETVANAPVVISVLANDDPGNSTFDKLSVEMVSQPKHGSVQANADGTVTYKPDPGYVGEDTFTYRVKDIQGYYTNAASVSLTIDFMKIKVPNLFTPNGDGINDTFEIIGLNQYQANELQIVNRSGNEVFHAFGYQNNWTGEGLSENTYYYLLRVKKADSEYVEVFKGYITLVRTFKK</sequence>
<dbReference type="SMART" id="SM01276">
    <property type="entry name" value="M60-like"/>
    <property type="match status" value="1"/>
</dbReference>
<gene>
    <name evidence="12" type="ORF">H9L23_17020</name>
</gene>
<keyword evidence="2" id="KW-0812">Transmembrane</keyword>
<feature type="chain" id="PRO_5028805557" evidence="9">
    <location>
        <begin position="20"/>
        <end position="2119"/>
    </location>
</feature>
<feature type="region of interest" description="Disordered" evidence="8">
    <location>
        <begin position="1463"/>
        <end position="1492"/>
    </location>
</feature>
<dbReference type="Proteomes" id="UP000515806">
    <property type="component" value="Chromosome"/>
</dbReference>
<evidence type="ECO:0000256" key="8">
    <source>
        <dbReference type="SAM" id="MobiDB-lite"/>
    </source>
</evidence>
<dbReference type="InterPro" id="IPR026341">
    <property type="entry name" value="T9SS_type_B"/>
</dbReference>
<feature type="domain" description="Cadherin" evidence="10">
    <location>
        <begin position="1288"/>
        <end position="1370"/>
    </location>
</feature>
<evidence type="ECO:0000259" key="10">
    <source>
        <dbReference type="PROSITE" id="PS50268"/>
    </source>
</evidence>
<dbReference type="Gene3D" id="2.60.120.260">
    <property type="entry name" value="Galactose-binding domain-like"/>
    <property type="match status" value="2"/>
</dbReference>
<feature type="signal peptide" evidence="9">
    <location>
        <begin position="1"/>
        <end position="19"/>
    </location>
</feature>
<dbReference type="PANTHER" id="PTHR24025">
    <property type="entry name" value="DESMOGLEIN FAMILY MEMBER"/>
    <property type="match status" value="1"/>
</dbReference>
<evidence type="ECO:0000256" key="3">
    <source>
        <dbReference type="ARBA" id="ARBA00022737"/>
    </source>
</evidence>
<feature type="region of interest" description="Disordered" evidence="8">
    <location>
        <begin position="1551"/>
        <end position="1606"/>
    </location>
</feature>
<dbReference type="Gene3D" id="2.60.120.1250">
    <property type="entry name" value="Peptidase M60, enhancin-like domain 1"/>
    <property type="match status" value="1"/>
</dbReference>
<dbReference type="InterPro" id="IPR010221">
    <property type="entry name" value="VCBS_dom"/>
</dbReference>
<dbReference type="RefSeq" id="WP_187591510.1">
    <property type="nucleotide sequence ID" value="NZ_CP060723.1"/>
</dbReference>
<evidence type="ECO:0000256" key="7">
    <source>
        <dbReference type="ARBA" id="ARBA00023136"/>
    </source>
</evidence>
<evidence type="ECO:0000256" key="1">
    <source>
        <dbReference type="ARBA" id="ARBA00004370"/>
    </source>
</evidence>
<dbReference type="InterPro" id="IPR055354">
    <property type="entry name" value="DUF7507"/>
</dbReference>
<proteinExistence type="predicted"/>
<dbReference type="PANTHER" id="PTHR24025:SF23">
    <property type="entry name" value="NEURAL-CADHERIN"/>
    <property type="match status" value="1"/>
</dbReference>
<dbReference type="InterPro" id="IPR015919">
    <property type="entry name" value="Cadherin-like_sf"/>
</dbReference>
<evidence type="ECO:0000256" key="2">
    <source>
        <dbReference type="ARBA" id="ARBA00022692"/>
    </source>
</evidence>
<comment type="subcellular location">
    <subcellularLocation>
        <location evidence="1">Membrane</location>
    </subcellularLocation>
</comment>
<dbReference type="GO" id="GO:0016020">
    <property type="term" value="C:membrane"/>
    <property type="evidence" value="ECO:0007669"/>
    <property type="project" value="UniProtKB-SubCell"/>
</dbReference>
<dbReference type="Pfam" id="PF17963">
    <property type="entry name" value="Big_9"/>
    <property type="match status" value="8"/>
</dbReference>
<dbReference type="CDD" id="cd11304">
    <property type="entry name" value="Cadherin_repeat"/>
    <property type="match status" value="2"/>
</dbReference>
<dbReference type="Pfam" id="PF13585">
    <property type="entry name" value="CHU_C"/>
    <property type="match status" value="1"/>
</dbReference>
<dbReference type="InterPro" id="IPR002126">
    <property type="entry name" value="Cadherin-like_dom"/>
</dbReference>
<dbReference type="InterPro" id="IPR050971">
    <property type="entry name" value="Cadherin-domain_protein"/>
</dbReference>
<dbReference type="InterPro" id="IPR008979">
    <property type="entry name" value="Galactose-bd-like_sf"/>
</dbReference>
<name>A0A7G9QBU4_9SPHI</name>
<keyword evidence="5" id="KW-0130">Cell adhesion</keyword>
<dbReference type="InterPro" id="IPR006644">
    <property type="entry name" value="Cadg"/>
</dbReference>
<dbReference type="PROSITE" id="PS50268">
    <property type="entry name" value="CADHERIN_2"/>
    <property type="match status" value="2"/>
</dbReference>
<dbReference type="InterPro" id="IPR047589">
    <property type="entry name" value="DUF11_rpt"/>
</dbReference>
<dbReference type="SUPFAM" id="SSF49785">
    <property type="entry name" value="Galactose-binding domain-like"/>
    <property type="match status" value="2"/>
</dbReference>
<evidence type="ECO:0000313" key="13">
    <source>
        <dbReference type="Proteomes" id="UP000515806"/>
    </source>
</evidence>
<dbReference type="KEGG" id="proe:H9L23_17020"/>
<dbReference type="Gene3D" id="3.40.390.80">
    <property type="entry name" value="Peptidase M60, enhancin-like domain 2"/>
    <property type="match status" value="1"/>
</dbReference>
<evidence type="ECO:0000259" key="11">
    <source>
        <dbReference type="PROSITE" id="PS51723"/>
    </source>
</evidence>
<dbReference type="Pfam" id="PF24346">
    <property type="entry name" value="DUF7507"/>
    <property type="match status" value="1"/>
</dbReference>
<dbReference type="Pfam" id="PF13402">
    <property type="entry name" value="Peptidase_M60"/>
    <property type="match status" value="1"/>
</dbReference>
<dbReference type="Gene3D" id="1.10.390.30">
    <property type="entry name" value="Peptidase M60, enhancin-like domain 3"/>
    <property type="match status" value="1"/>
</dbReference>
<protein>
    <submittedName>
        <fullName evidence="12">Tandem-95 repeat protein</fullName>
    </submittedName>
</protein>
<dbReference type="EMBL" id="CP060723">
    <property type="protein sequence ID" value="QNN40819.1"/>
    <property type="molecule type" value="Genomic_DNA"/>
</dbReference>
<dbReference type="SUPFAM" id="SSF49313">
    <property type="entry name" value="Cadherin-like"/>
    <property type="match status" value="4"/>
</dbReference>